<gene>
    <name evidence="1" type="ORF">C0J50_14380</name>
</gene>
<reference evidence="1" key="1">
    <citation type="submission" date="2018-07" db="EMBL/GenBank/DDBJ databases">
        <title>Comparative genomics of catfishes provides insights into carnivory and benthic adaptation.</title>
        <authorList>
            <person name="Zhang Y."/>
            <person name="Wang D."/>
            <person name="Peng Z."/>
            <person name="Zheng S."/>
            <person name="Shao F."/>
            <person name="Tao W."/>
        </authorList>
    </citation>
    <scope>NUCLEOTIDE SEQUENCE</scope>
    <source>
        <strain evidence="1">Chongqing</strain>
    </source>
</reference>
<sequence length="131" mass="14938">MRNRKRQREWTRWNNVAAAARQPEICNEHRGSPRRNAKFLFLFCSECEITNPDSGALGFKVVIYFSWGRKILGATVSVLTGPSITWSFQRNEDRRDDGACLDTDSTNHSLFHHFNKTTYDKDQLGGDLGAG</sequence>
<accession>A0AAD5AZX5</accession>
<organism evidence="1 2">
    <name type="scientific">Silurus asotus</name>
    <name type="common">Amur catfish</name>
    <name type="synonym">Parasilurus asotus</name>
    <dbReference type="NCBI Taxonomy" id="30991"/>
    <lineage>
        <taxon>Eukaryota</taxon>
        <taxon>Metazoa</taxon>
        <taxon>Chordata</taxon>
        <taxon>Craniata</taxon>
        <taxon>Vertebrata</taxon>
        <taxon>Euteleostomi</taxon>
        <taxon>Actinopterygii</taxon>
        <taxon>Neopterygii</taxon>
        <taxon>Teleostei</taxon>
        <taxon>Ostariophysi</taxon>
        <taxon>Siluriformes</taxon>
        <taxon>Siluridae</taxon>
        <taxon>Silurus</taxon>
    </lineage>
</organism>
<dbReference type="EMBL" id="MU551535">
    <property type="protein sequence ID" value="KAI5626108.1"/>
    <property type="molecule type" value="Genomic_DNA"/>
</dbReference>
<protein>
    <submittedName>
        <fullName evidence="1">Uncharacterized protein</fullName>
    </submittedName>
</protein>
<comment type="caution">
    <text evidence="1">The sequence shown here is derived from an EMBL/GenBank/DDBJ whole genome shotgun (WGS) entry which is preliminary data.</text>
</comment>
<dbReference type="AlphaFoldDB" id="A0AAD5AZX5"/>
<dbReference type="Proteomes" id="UP001205998">
    <property type="component" value="Unassembled WGS sequence"/>
</dbReference>
<keyword evidence="2" id="KW-1185">Reference proteome</keyword>
<evidence type="ECO:0000313" key="1">
    <source>
        <dbReference type="EMBL" id="KAI5626108.1"/>
    </source>
</evidence>
<name>A0AAD5AZX5_SILAS</name>
<evidence type="ECO:0000313" key="2">
    <source>
        <dbReference type="Proteomes" id="UP001205998"/>
    </source>
</evidence>
<proteinExistence type="predicted"/>